<evidence type="ECO:0000313" key="4">
    <source>
        <dbReference type="EMBL" id="RBQ16369.1"/>
    </source>
</evidence>
<feature type="domain" description="Peptidase C51" evidence="3">
    <location>
        <begin position="55"/>
        <end position="139"/>
    </location>
</feature>
<organism evidence="4 5">
    <name type="scientific">Spongiactinospora rosea</name>
    <dbReference type="NCBI Taxonomy" id="2248750"/>
    <lineage>
        <taxon>Bacteria</taxon>
        <taxon>Bacillati</taxon>
        <taxon>Actinomycetota</taxon>
        <taxon>Actinomycetes</taxon>
        <taxon>Streptosporangiales</taxon>
        <taxon>Streptosporangiaceae</taxon>
        <taxon>Spongiactinospora</taxon>
    </lineage>
</organism>
<sequence>MADGGRGEETTRPVDQIVGNLLDVMRAELGYREKGGQYTKFGTWYAKKVGDPQYRNAPWCDMSIAWAAERAGVADYVGSFAWTPSHAVWFKQHGAWTDRPEPGALVFFDWGGSKNYKKIDHVGVVERVANGKIHTIEGNVDRVWLKRKVRDESKVVGYGLPRVVKEVRQAAARQPATPTATPGAAGGGPVFGFPLPLEGALLLIALVAALSALALGGVRRRPRRAEPPPAETEPEETPAQIL</sequence>
<keyword evidence="5" id="KW-1185">Reference proteome</keyword>
<dbReference type="EMBL" id="QMEY01000017">
    <property type="protein sequence ID" value="RBQ16369.1"/>
    <property type="molecule type" value="Genomic_DNA"/>
</dbReference>
<accession>A0A366LSK4</accession>
<protein>
    <recommendedName>
        <fullName evidence="3">Peptidase C51 domain-containing protein</fullName>
    </recommendedName>
</protein>
<gene>
    <name evidence="4" type="ORF">DP939_30915</name>
</gene>
<reference evidence="4 5" key="1">
    <citation type="submission" date="2018-06" db="EMBL/GenBank/DDBJ databases">
        <title>Sphaerisporangium craniellae sp. nov., isolated from a marine sponge in the South China Sea.</title>
        <authorList>
            <person name="Li L."/>
        </authorList>
    </citation>
    <scope>NUCLEOTIDE SEQUENCE [LARGE SCALE GENOMIC DNA]</scope>
    <source>
        <strain evidence="4 5">LHW63015</strain>
    </source>
</reference>
<evidence type="ECO:0000256" key="1">
    <source>
        <dbReference type="SAM" id="MobiDB-lite"/>
    </source>
</evidence>
<dbReference type="Proteomes" id="UP000253303">
    <property type="component" value="Unassembled WGS sequence"/>
</dbReference>
<comment type="caution">
    <text evidence="4">The sequence shown here is derived from an EMBL/GenBank/DDBJ whole genome shotgun (WGS) entry which is preliminary data.</text>
</comment>
<proteinExistence type="predicted"/>
<evidence type="ECO:0000256" key="2">
    <source>
        <dbReference type="SAM" id="Phobius"/>
    </source>
</evidence>
<feature type="transmembrane region" description="Helical" evidence="2">
    <location>
        <begin position="199"/>
        <end position="218"/>
    </location>
</feature>
<dbReference type="Gene3D" id="3.90.1720.10">
    <property type="entry name" value="endopeptidase domain like (from Nostoc punctiforme)"/>
    <property type="match status" value="1"/>
</dbReference>
<dbReference type="InterPro" id="IPR038765">
    <property type="entry name" value="Papain-like_cys_pep_sf"/>
</dbReference>
<feature type="region of interest" description="Disordered" evidence="1">
    <location>
        <begin position="220"/>
        <end position="242"/>
    </location>
</feature>
<evidence type="ECO:0000259" key="3">
    <source>
        <dbReference type="Pfam" id="PF05257"/>
    </source>
</evidence>
<dbReference type="Pfam" id="PF05257">
    <property type="entry name" value="CHAP"/>
    <property type="match status" value="1"/>
</dbReference>
<keyword evidence="2" id="KW-1133">Transmembrane helix</keyword>
<dbReference type="SUPFAM" id="SSF54001">
    <property type="entry name" value="Cysteine proteinases"/>
    <property type="match status" value="1"/>
</dbReference>
<dbReference type="InterPro" id="IPR007921">
    <property type="entry name" value="CHAP_dom"/>
</dbReference>
<evidence type="ECO:0000313" key="5">
    <source>
        <dbReference type="Proteomes" id="UP000253303"/>
    </source>
</evidence>
<keyword evidence="2" id="KW-0812">Transmembrane</keyword>
<keyword evidence="2" id="KW-0472">Membrane</keyword>
<name>A0A366LSK4_9ACTN</name>
<dbReference type="AlphaFoldDB" id="A0A366LSK4"/>